<sequence>MVDLLSKLEEAKQTGLLHLVQFNLRAVPSDLFRLNFAALYRLDLGFNHVRVLPDAIGQLAALEFLWLNDNPLQSIPPSIHKCAKLQVLDLNRTELRDLPCELGRMQHLIVLDLDRVPLAAKLLAATQVVGKSEKQAQAVCASVLRYLHRKDIRRQQKQILFEKLKDGPYRESADTNDGMERIRRLMKRAIKEFPTEDDVQSLIRNLERLFPPNLIAASDHPAATATAMRSQFIQLKQDNQKKKLAAELELKIRNIYFDRIDPMAVEPMVLSIYTEIKSLKDIKFLIRYATSLFPPTAAEVDGAELRDRLFALQDEMARERQNAIDKVFVAVTNIYSDVEPDKIRALIDQVVPLFKNVKDLKTLAADAALHFPSEFLNAVATDVKQSFVRKAQGATDMDKTLPTTKT</sequence>
<dbReference type="InterPro" id="IPR032675">
    <property type="entry name" value="LRR_dom_sf"/>
</dbReference>
<dbReference type="GeneID" id="24137371"/>
<dbReference type="PANTHER" id="PTHR48051">
    <property type="match status" value="1"/>
</dbReference>
<keyword evidence="4" id="KW-1185">Reference proteome</keyword>
<dbReference type="InterPro" id="IPR050216">
    <property type="entry name" value="LRR_domain-containing"/>
</dbReference>
<dbReference type="InterPro" id="IPR025875">
    <property type="entry name" value="Leu-rich_rpt_4"/>
</dbReference>
<dbReference type="RefSeq" id="XP_012210086.1">
    <property type="nucleotide sequence ID" value="XM_012354696.1"/>
</dbReference>
<dbReference type="VEuPathDB" id="FungiDB:SPRG_15663"/>
<evidence type="ECO:0000313" key="4">
    <source>
        <dbReference type="Proteomes" id="UP000030745"/>
    </source>
</evidence>
<evidence type="ECO:0000256" key="1">
    <source>
        <dbReference type="ARBA" id="ARBA00022614"/>
    </source>
</evidence>
<dbReference type="STRING" id="695850.A0A067BR16"/>
<dbReference type="EMBL" id="KK583364">
    <property type="protein sequence ID" value="KDO19220.1"/>
    <property type="molecule type" value="Genomic_DNA"/>
</dbReference>
<dbReference type="SUPFAM" id="SSF52058">
    <property type="entry name" value="L domain-like"/>
    <property type="match status" value="1"/>
</dbReference>
<accession>A0A067BR16</accession>
<dbReference type="AlphaFoldDB" id="A0A067BR16"/>
<organism evidence="3 4">
    <name type="scientific">Saprolegnia parasitica (strain CBS 223.65)</name>
    <dbReference type="NCBI Taxonomy" id="695850"/>
    <lineage>
        <taxon>Eukaryota</taxon>
        <taxon>Sar</taxon>
        <taxon>Stramenopiles</taxon>
        <taxon>Oomycota</taxon>
        <taxon>Saprolegniomycetes</taxon>
        <taxon>Saprolegniales</taxon>
        <taxon>Saprolegniaceae</taxon>
        <taxon>Saprolegnia</taxon>
    </lineage>
</organism>
<dbReference type="GO" id="GO:0005737">
    <property type="term" value="C:cytoplasm"/>
    <property type="evidence" value="ECO:0007669"/>
    <property type="project" value="TreeGrafter"/>
</dbReference>
<dbReference type="OMA" id="FDRIDPM"/>
<keyword evidence="1" id="KW-0433">Leucine-rich repeat</keyword>
<dbReference type="InterPro" id="IPR001611">
    <property type="entry name" value="Leu-rich_rpt"/>
</dbReference>
<dbReference type="Pfam" id="PF12799">
    <property type="entry name" value="LRR_4"/>
    <property type="match status" value="1"/>
</dbReference>
<evidence type="ECO:0000256" key="2">
    <source>
        <dbReference type="ARBA" id="ARBA00022737"/>
    </source>
</evidence>
<dbReference type="Proteomes" id="UP000030745">
    <property type="component" value="Unassembled WGS sequence"/>
</dbReference>
<gene>
    <name evidence="3" type="ORF">SPRG_15663</name>
</gene>
<proteinExistence type="predicted"/>
<dbReference type="OrthoDB" id="1394818at2759"/>
<reference evidence="3 4" key="1">
    <citation type="journal article" date="2013" name="PLoS Genet.">
        <title>Distinctive expansion of potential virulence genes in the genome of the oomycete fish pathogen Saprolegnia parasitica.</title>
        <authorList>
            <person name="Jiang R.H."/>
            <person name="de Bruijn I."/>
            <person name="Haas B.J."/>
            <person name="Belmonte R."/>
            <person name="Lobach L."/>
            <person name="Christie J."/>
            <person name="van den Ackerveken G."/>
            <person name="Bottin A."/>
            <person name="Bulone V."/>
            <person name="Diaz-Moreno S.M."/>
            <person name="Dumas B."/>
            <person name="Fan L."/>
            <person name="Gaulin E."/>
            <person name="Govers F."/>
            <person name="Grenville-Briggs L.J."/>
            <person name="Horner N.R."/>
            <person name="Levin J.Z."/>
            <person name="Mammella M."/>
            <person name="Meijer H.J."/>
            <person name="Morris P."/>
            <person name="Nusbaum C."/>
            <person name="Oome S."/>
            <person name="Phillips A.J."/>
            <person name="van Rooyen D."/>
            <person name="Rzeszutek E."/>
            <person name="Saraiva M."/>
            <person name="Secombes C.J."/>
            <person name="Seidl M.F."/>
            <person name="Snel B."/>
            <person name="Stassen J.H."/>
            <person name="Sykes S."/>
            <person name="Tripathy S."/>
            <person name="van den Berg H."/>
            <person name="Vega-Arreguin J.C."/>
            <person name="Wawra S."/>
            <person name="Young S.K."/>
            <person name="Zeng Q."/>
            <person name="Dieguez-Uribeondo J."/>
            <person name="Russ C."/>
            <person name="Tyler B.M."/>
            <person name="van West P."/>
        </authorList>
    </citation>
    <scope>NUCLEOTIDE SEQUENCE [LARGE SCALE GENOMIC DNA]</scope>
    <source>
        <strain evidence="3 4">CBS 223.65</strain>
    </source>
</reference>
<dbReference type="Gene3D" id="3.80.10.10">
    <property type="entry name" value="Ribonuclease Inhibitor"/>
    <property type="match status" value="1"/>
</dbReference>
<evidence type="ECO:0000313" key="3">
    <source>
        <dbReference type="EMBL" id="KDO19220.1"/>
    </source>
</evidence>
<keyword evidence="2" id="KW-0677">Repeat</keyword>
<dbReference type="KEGG" id="spar:SPRG_15663"/>
<protein>
    <submittedName>
        <fullName evidence="3">Uncharacterized protein</fullName>
    </submittedName>
</protein>
<dbReference type="PANTHER" id="PTHR48051:SF54">
    <property type="entry name" value="LEUCINE-RICH REPEAT-CONTAINING PROTEIN"/>
    <property type="match status" value="1"/>
</dbReference>
<dbReference type="PROSITE" id="PS51450">
    <property type="entry name" value="LRR"/>
    <property type="match status" value="1"/>
</dbReference>
<name>A0A067BR16_SAPPC</name>